<dbReference type="Proteomes" id="UP000183376">
    <property type="component" value="Chromosome I"/>
</dbReference>
<dbReference type="STRING" id="211114.SAMN04489726_4709"/>
<name>A0A1G9YB63_ALLAB</name>
<organism evidence="1 2">
    <name type="scientific">Allokutzneria albata</name>
    <name type="common">Kibdelosporangium albatum</name>
    <dbReference type="NCBI Taxonomy" id="211114"/>
    <lineage>
        <taxon>Bacteria</taxon>
        <taxon>Bacillati</taxon>
        <taxon>Actinomycetota</taxon>
        <taxon>Actinomycetes</taxon>
        <taxon>Pseudonocardiales</taxon>
        <taxon>Pseudonocardiaceae</taxon>
        <taxon>Allokutzneria</taxon>
    </lineage>
</organism>
<dbReference type="AlphaFoldDB" id="A0A1G9YB63"/>
<protein>
    <submittedName>
        <fullName evidence="1">Uncharacterized protein</fullName>
    </submittedName>
</protein>
<keyword evidence="2" id="KW-1185">Reference proteome</keyword>
<sequence length="87" mass="9134">MGASVDAVKALLVLLAERGEQAAGQADAIHTSRSSTLKAMTATWQGSRHEAASTSRAHLADAVADLDELRGQLHRVVDRLRDAAAGM</sequence>
<accession>A0A1G9YB63</accession>
<dbReference type="RefSeq" id="WP_030432654.1">
    <property type="nucleotide sequence ID" value="NZ_JOEF01000030.1"/>
</dbReference>
<gene>
    <name evidence="1" type="ORF">SAMN04489726_4709</name>
</gene>
<proteinExistence type="predicted"/>
<reference evidence="1 2" key="1">
    <citation type="submission" date="2016-10" db="EMBL/GenBank/DDBJ databases">
        <authorList>
            <person name="de Groot N.N."/>
        </authorList>
    </citation>
    <scope>NUCLEOTIDE SEQUENCE [LARGE SCALE GENOMIC DNA]</scope>
    <source>
        <strain evidence="1 2">DSM 44149</strain>
    </source>
</reference>
<evidence type="ECO:0000313" key="1">
    <source>
        <dbReference type="EMBL" id="SDN06267.1"/>
    </source>
</evidence>
<evidence type="ECO:0000313" key="2">
    <source>
        <dbReference type="Proteomes" id="UP000183376"/>
    </source>
</evidence>
<dbReference type="EMBL" id="LT629701">
    <property type="protein sequence ID" value="SDN06267.1"/>
    <property type="molecule type" value="Genomic_DNA"/>
</dbReference>